<feature type="transmembrane region" description="Helical" evidence="6">
    <location>
        <begin position="150"/>
        <end position="170"/>
    </location>
</feature>
<feature type="transmembrane region" description="Helical" evidence="6">
    <location>
        <begin position="92"/>
        <end position="113"/>
    </location>
</feature>
<evidence type="ECO:0000256" key="6">
    <source>
        <dbReference type="SAM" id="Phobius"/>
    </source>
</evidence>
<reference evidence="7 8" key="1">
    <citation type="journal article" date="2011" name="J. Bacteriol.">
        <title>Complete genome sequence of Amycolicicoccus subflavus DQS3-9A1T, an actinomycete isolated from crude oil-polluted soil.</title>
        <authorList>
            <person name="Cai M."/>
            <person name="Chen W.M."/>
            <person name="Nie Y."/>
            <person name="Chi C.Q."/>
            <person name="Wang Y.N."/>
            <person name="Tang Y.Q."/>
            <person name="Li G.Y."/>
            <person name="Wu X.L."/>
        </authorList>
    </citation>
    <scope>NUCLEOTIDE SEQUENCE [LARGE SCALE GENOMIC DNA]</scope>
    <source>
        <strain evidence="8">DSM 45089 / DQS3-9A1</strain>
    </source>
</reference>
<evidence type="ECO:0000256" key="4">
    <source>
        <dbReference type="ARBA" id="ARBA00023136"/>
    </source>
</evidence>
<dbReference type="KEGG" id="asd:AS9A_3170"/>
<keyword evidence="2 6" id="KW-0812">Transmembrane</keyword>
<feature type="transmembrane region" description="Helical" evidence="6">
    <location>
        <begin position="182"/>
        <end position="205"/>
    </location>
</feature>
<evidence type="ECO:0000313" key="8">
    <source>
        <dbReference type="Proteomes" id="UP000009235"/>
    </source>
</evidence>
<feature type="transmembrane region" description="Helical" evidence="6">
    <location>
        <begin position="21"/>
        <end position="39"/>
    </location>
</feature>
<dbReference type="GO" id="GO:0015205">
    <property type="term" value="F:nucleobase transmembrane transporter activity"/>
    <property type="evidence" value="ECO:0007669"/>
    <property type="project" value="UniProtKB-ARBA"/>
</dbReference>
<accession>F6EMQ7</accession>
<evidence type="ECO:0000256" key="5">
    <source>
        <dbReference type="SAM" id="MobiDB-lite"/>
    </source>
</evidence>
<feature type="transmembrane region" description="Helical" evidence="6">
    <location>
        <begin position="240"/>
        <end position="261"/>
    </location>
</feature>
<feature type="region of interest" description="Disordered" evidence="5">
    <location>
        <begin position="426"/>
        <end position="446"/>
    </location>
</feature>
<dbReference type="Pfam" id="PF00860">
    <property type="entry name" value="Xan_ur_permease"/>
    <property type="match status" value="1"/>
</dbReference>
<evidence type="ECO:0000313" key="7">
    <source>
        <dbReference type="EMBL" id="AEF41615.1"/>
    </source>
</evidence>
<dbReference type="InterPro" id="IPR006043">
    <property type="entry name" value="NCS2"/>
</dbReference>
<feature type="transmembrane region" description="Helical" evidence="6">
    <location>
        <begin position="330"/>
        <end position="352"/>
    </location>
</feature>
<protein>
    <submittedName>
        <fullName evidence="7">Putative membrane protein</fullName>
    </submittedName>
</protein>
<dbReference type="STRING" id="443218.AS9A_3170"/>
<gene>
    <name evidence="7" type="ordered locus">AS9A_3170</name>
</gene>
<dbReference type="EMBL" id="CP002786">
    <property type="protein sequence ID" value="AEF41615.1"/>
    <property type="molecule type" value="Genomic_DNA"/>
</dbReference>
<feature type="transmembrane region" description="Helical" evidence="6">
    <location>
        <begin position="390"/>
        <end position="417"/>
    </location>
</feature>
<name>F6EMQ7_HOYSD</name>
<feature type="transmembrane region" description="Helical" evidence="6">
    <location>
        <begin position="358"/>
        <end position="378"/>
    </location>
</feature>
<feature type="transmembrane region" description="Helical" evidence="6">
    <location>
        <begin position="125"/>
        <end position="144"/>
    </location>
</feature>
<feature type="transmembrane region" description="Helical" evidence="6">
    <location>
        <begin position="70"/>
        <end position="86"/>
    </location>
</feature>
<keyword evidence="8" id="KW-1185">Reference proteome</keyword>
<dbReference type="Proteomes" id="UP000009235">
    <property type="component" value="Chromosome"/>
</dbReference>
<dbReference type="AlphaFoldDB" id="F6EMQ7"/>
<feature type="transmembrane region" description="Helical" evidence="6">
    <location>
        <begin position="45"/>
        <end position="63"/>
    </location>
</feature>
<evidence type="ECO:0000256" key="2">
    <source>
        <dbReference type="ARBA" id="ARBA00022692"/>
    </source>
</evidence>
<feature type="compositionally biased region" description="Basic and acidic residues" evidence="5">
    <location>
        <begin position="435"/>
        <end position="446"/>
    </location>
</feature>
<evidence type="ECO:0000256" key="1">
    <source>
        <dbReference type="ARBA" id="ARBA00004141"/>
    </source>
</evidence>
<comment type="subcellular location">
    <subcellularLocation>
        <location evidence="1">Membrane</location>
        <topology evidence="1">Multi-pass membrane protein</topology>
    </subcellularLocation>
</comment>
<sequence length="446" mass="47466">MFKIRLPFIHYPLELAEAVQAAIMFVVGMATIPLLQTYLGMSFEVALTVTILFMATLLLPALLGAPLAPGFITPAVPLVVVYLSAYEPGTEAIKAMVALHIVVAIIFLVLGVTKVASKLISSIPVSVKGGILLGAGIAALMGEIGEGGRFLATPLSIGVGALVIAFTLFSASFRLLCNRSKLGVMIANYGLVPGLLLAIGVGWAVGEYPLPQIEWGITSLAINELWQLLPFTIGWPTLEMFLTAIPVAIISYVIAYGDIVVGDSVIARADKARPDEVIEVDNDRLHVITGIRNALHALFIPQPGQGGPIFTALTASIATRYEFGRRAMESVYSGVGTFYLIAFFALFAMPLVTLFQPVLPIALSLTLLVTGYLCMVVGMQQVSNTEQYAVAGVTGVVLATQGAAWGIVAGIVLHILVERTSLLRRNNPPPDDAEPPEHQNAREAHT</sequence>
<evidence type="ECO:0000256" key="3">
    <source>
        <dbReference type="ARBA" id="ARBA00022989"/>
    </source>
</evidence>
<keyword evidence="4 6" id="KW-0472">Membrane</keyword>
<dbReference type="HOGENOM" id="CLU_045810_0_0_11"/>
<proteinExistence type="predicted"/>
<dbReference type="GO" id="GO:0016020">
    <property type="term" value="C:membrane"/>
    <property type="evidence" value="ECO:0007669"/>
    <property type="project" value="UniProtKB-SubCell"/>
</dbReference>
<dbReference type="eggNOG" id="COG2252">
    <property type="taxonomic scope" value="Bacteria"/>
</dbReference>
<keyword evidence="3 6" id="KW-1133">Transmembrane helix</keyword>
<organism evidence="7 8">
    <name type="scientific">Hoyosella subflava (strain DSM 45089 / JCM 17490 / NBRC 109087 / DQS3-9A1)</name>
    <name type="common">Amycolicicoccus subflavus</name>
    <dbReference type="NCBI Taxonomy" id="443218"/>
    <lineage>
        <taxon>Bacteria</taxon>
        <taxon>Bacillati</taxon>
        <taxon>Actinomycetota</taxon>
        <taxon>Actinomycetes</taxon>
        <taxon>Mycobacteriales</taxon>
        <taxon>Hoyosellaceae</taxon>
        <taxon>Hoyosella</taxon>
    </lineage>
</organism>